<name>V2XPF2_9FIRM</name>
<evidence type="ECO:0000256" key="1">
    <source>
        <dbReference type="ARBA" id="ARBA00006484"/>
    </source>
</evidence>
<dbReference type="Gene3D" id="3.40.50.720">
    <property type="entry name" value="NAD(P)-binding Rossmann-like Domain"/>
    <property type="match status" value="1"/>
</dbReference>
<sequence length="268" mass="29884">MLQYLWIFIIFFIGGKFMLALITGASSGLGIEFARLLAVNGYDLIISARRKDRLESVKKVLEKKYKINVEVFPADLSKVSEVEKLAEHCYKNDIDVLINNAGFGILKAFHNISNEENTDLINTNITALTLLSKEFIKTQKRGYILNVASIAAFLPGPLLSTYYASKAYVLSLSAAINEELKHSGKSISVTTLCPGPMKTEFFTRAGASKEFATATPRACAKRALRAMFRRKPVVFSDNLIALAAFGTKFLPFNLLTKISYRIQRSKFM</sequence>
<keyword evidence="4" id="KW-0812">Transmembrane</keyword>
<dbReference type="PIRSF" id="PIRSF000126">
    <property type="entry name" value="11-beta-HSD1"/>
    <property type="match status" value="1"/>
</dbReference>
<dbReference type="PANTHER" id="PTHR43086">
    <property type="entry name" value="VERY-LONG-CHAIN 3-OXOOACYL-COA REDUCTASE"/>
    <property type="match status" value="1"/>
</dbReference>
<dbReference type="InterPro" id="IPR002347">
    <property type="entry name" value="SDR_fam"/>
</dbReference>
<dbReference type="Pfam" id="PF00106">
    <property type="entry name" value="adh_short"/>
    <property type="match status" value="1"/>
</dbReference>
<dbReference type="HOGENOM" id="CLU_010194_2_1_9"/>
<dbReference type="AlphaFoldDB" id="V2XPF2"/>
<dbReference type="EMBL" id="ACIL03000005">
    <property type="protein sequence ID" value="ESL04059.1"/>
    <property type="molecule type" value="Genomic_DNA"/>
</dbReference>
<comment type="similarity">
    <text evidence="1 3">Belongs to the short-chain dehydrogenases/reductases (SDR) family.</text>
</comment>
<dbReference type="SUPFAM" id="SSF51735">
    <property type="entry name" value="NAD(P)-binding Rossmann-fold domains"/>
    <property type="match status" value="1"/>
</dbReference>
<dbReference type="eggNOG" id="COG0300">
    <property type="taxonomic scope" value="Bacteria"/>
</dbReference>
<keyword evidence="2" id="KW-0560">Oxidoreductase</keyword>
<keyword evidence="6" id="KW-1185">Reference proteome</keyword>
<evidence type="ECO:0000256" key="2">
    <source>
        <dbReference type="ARBA" id="ARBA00023002"/>
    </source>
</evidence>
<keyword evidence="4" id="KW-1133">Transmembrane helix</keyword>
<dbReference type="Proteomes" id="UP000018227">
    <property type="component" value="Unassembled WGS sequence"/>
</dbReference>
<gene>
    <name evidence="5" type="ORF">GCWU0000282_000405</name>
</gene>
<dbReference type="PRINTS" id="PR00081">
    <property type="entry name" value="GDHRDH"/>
</dbReference>
<comment type="caution">
    <text evidence="5">The sequence shown here is derived from an EMBL/GenBank/DDBJ whole genome shotgun (WGS) entry which is preliminary data.</text>
</comment>
<evidence type="ECO:0000256" key="4">
    <source>
        <dbReference type="SAM" id="Phobius"/>
    </source>
</evidence>
<evidence type="ECO:0000313" key="6">
    <source>
        <dbReference type="Proteomes" id="UP000018227"/>
    </source>
</evidence>
<dbReference type="InterPro" id="IPR036291">
    <property type="entry name" value="NAD(P)-bd_dom_sf"/>
</dbReference>
<protein>
    <submittedName>
        <fullName evidence="5">Oxidoreductase, short chain dehydrogenase/reductase family protein</fullName>
    </submittedName>
</protein>
<proteinExistence type="inferred from homology"/>
<dbReference type="GO" id="GO:0016491">
    <property type="term" value="F:oxidoreductase activity"/>
    <property type="evidence" value="ECO:0007669"/>
    <property type="project" value="UniProtKB-KW"/>
</dbReference>
<keyword evidence="4" id="KW-0472">Membrane</keyword>
<organism evidence="5 6">
    <name type="scientific">Catonella morbi ATCC 51271</name>
    <dbReference type="NCBI Taxonomy" id="592026"/>
    <lineage>
        <taxon>Bacteria</taxon>
        <taxon>Bacillati</taxon>
        <taxon>Bacillota</taxon>
        <taxon>Clostridia</taxon>
        <taxon>Lachnospirales</taxon>
        <taxon>Lachnospiraceae</taxon>
        <taxon>Catonella</taxon>
    </lineage>
</organism>
<dbReference type="STRING" id="592026.GCWU0000282_000405"/>
<evidence type="ECO:0000256" key="3">
    <source>
        <dbReference type="RuleBase" id="RU000363"/>
    </source>
</evidence>
<accession>V2XPF2</accession>
<feature type="transmembrane region" description="Helical" evidence="4">
    <location>
        <begin position="239"/>
        <end position="260"/>
    </location>
</feature>
<dbReference type="CDD" id="cd05233">
    <property type="entry name" value="SDR_c"/>
    <property type="match status" value="1"/>
</dbReference>
<reference evidence="5 6" key="1">
    <citation type="submission" date="2013-06" db="EMBL/GenBank/DDBJ databases">
        <authorList>
            <person name="Weinstock G."/>
            <person name="Sodergren E."/>
            <person name="Clifton S."/>
            <person name="Fulton L."/>
            <person name="Fulton B."/>
            <person name="Courtney L."/>
            <person name="Fronick C."/>
            <person name="Harrison M."/>
            <person name="Strong C."/>
            <person name="Farmer C."/>
            <person name="Delahaunty K."/>
            <person name="Markovic C."/>
            <person name="Hall O."/>
            <person name="Minx P."/>
            <person name="Tomlinson C."/>
            <person name="Mitreva M."/>
            <person name="Nelson J."/>
            <person name="Hou S."/>
            <person name="Wollam A."/>
            <person name="Pepin K.H."/>
            <person name="Johnson M."/>
            <person name="Bhonagiri V."/>
            <person name="Nash W.E."/>
            <person name="Warren W."/>
            <person name="Chinwalla A."/>
            <person name="Mardis E.R."/>
            <person name="Wilson R.K."/>
        </authorList>
    </citation>
    <scope>NUCLEOTIDE SEQUENCE [LARGE SCALE GENOMIC DNA]</scope>
    <source>
        <strain evidence="5 6">ATCC 51271</strain>
    </source>
</reference>
<dbReference type="PANTHER" id="PTHR43086:SF3">
    <property type="entry name" value="NADP-DEPENDENT 3-HYDROXY ACID DEHYDROGENASE YDFG"/>
    <property type="match status" value="1"/>
</dbReference>
<dbReference type="PRINTS" id="PR00080">
    <property type="entry name" value="SDRFAMILY"/>
</dbReference>
<dbReference type="OrthoDB" id="9808814at2"/>
<feature type="transmembrane region" description="Helical" evidence="4">
    <location>
        <begin position="143"/>
        <end position="164"/>
    </location>
</feature>
<evidence type="ECO:0000313" key="5">
    <source>
        <dbReference type="EMBL" id="ESL04059.1"/>
    </source>
</evidence>
<feature type="transmembrane region" description="Helical" evidence="4">
    <location>
        <begin position="6"/>
        <end position="25"/>
    </location>
</feature>